<feature type="region of interest" description="Disordered" evidence="1">
    <location>
        <begin position="175"/>
        <end position="247"/>
    </location>
</feature>
<gene>
    <name evidence="3" type="ORF">Hypma_012535</name>
</gene>
<organism evidence="3 4">
    <name type="scientific">Hypsizygus marmoreus</name>
    <name type="common">White beech mushroom</name>
    <name type="synonym">Agaricus marmoreus</name>
    <dbReference type="NCBI Taxonomy" id="39966"/>
    <lineage>
        <taxon>Eukaryota</taxon>
        <taxon>Fungi</taxon>
        <taxon>Dikarya</taxon>
        <taxon>Basidiomycota</taxon>
        <taxon>Agaricomycotina</taxon>
        <taxon>Agaricomycetes</taxon>
        <taxon>Agaricomycetidae</taxon>
        <taxon>Agaricales</taxon>
        <taxon>Tricholomatineae</taxon>
        <taxon>Lyophyllaceae</taxon>
        <taxon>Hypsizygus</taxon>
    </lineage>
</organism>
<dbReference type="Pfam" id="PF10469">
    <property type="entry name" value="AKAP7_NLS"/>
    <property type="match status" value="1"/>
</dbReference>
<dbReference type="InParanoid" id="A0A369JIM4"/>
<feature type="region of interest" description="Disordered" evidence="1">
    <location>
        <begin position="359"/>
        <end position="418"/>
    </location>
</feature>
<feature type="compositionally biased region" description="Basic residues" evidence="1">
    <location>
        <begin position="20"/>
        <end position="30"/>
    </location>
</feature>
<sequence length="544" mass="58489">MFNPASVTSRARPPRNFAPKPKHHKPPRVRPTHFLAIPLNTNAALRTRIVAFQDRLLRGSGPTRDKIRGLDKSIIIDPRRFHFTLGVMSLVDEEEAVAVASPVTTSIETFSETDVLIASTSSPHASVTEATILTTTTASVTTIGSPSPPPEPRHTVSDALALLQSLKPQLDDILCDSSSKNASETEPEVGGEAGQLHVVLDRLDILKPTKPPKPKKRSKVSSTSDYNNQPNPLQSPDPTNGGSEETSQNLIISDHRESENGPTDAVIAQQSSETHDKEIWANVLHLAPREEGVQGQKLRRISDLVHSAFRQAGYVTEARGLTLHCTVLNASKRKPSRFRGDPFCYSDLLRSDALSLLGASPAPTPTTNPLTQLPSSSSADSQSSPQRRRGHRAPSYTIPIDLDAPQTDSTSTPDPPSMSVRVKEIGLWIMGSYGENNEYISCGGVELGPSSRGGVATEMETSAMEMEASATEMEASATEMEASATEMEASAREMEASATEMEASAMEMEASATEMETSACVSVEAKTREEDGTGIGALPMSERS</sequence>
<dbReference type="GO" id="GO:0005634">
    <property type="term" value="C:nucleus"/>
    <property type="evidence" value="ECO:0007669"/>
    <property type="project" value="TreeGrafter"/>
</dbReference>
<feature type="region of interest" description="Disordered" evidence="1">
    <location>
        <begin position="1"/>
        <end position="30"/>
    </location>
</feature>
<proteinExistence type="predicted"/>
<evidence type="ECO:0000313" key="4">
    <source>
        <dbReference type="Proteomes" id="UP000076154"/>
    </source>
</evidence>
<feature type="compositionally biased region" description="Basic residues" evidence="1">
    <location>
        <begin position="210"/>
        <end position="219"/>
    </location>
</feature>
<dbReference type="PANTHER" id="PTHR13360">
    <property type="entry name" value="ACTIVATING SIGNAL COINTEGRATOR 1 COMPLEX SUBUNIT 1"/>
    <property type="match status" value="1"/>
</dbReference>
<dbReference type="GO" id="GO:0006307">
    <property type="term" value="P:DNA alkylation repair"/>
    <property type="evidence" value="ECO:0007669"/>
    <property type="project" value="InterPro"/>
</dbReference>
<name>A0A369JIM4_HYPMA</name>
<feature type="domain" description="A-kinase anchor protein 7-like phosphoesterase" evidence="2">
    <location>
        <begin position="31"/>
        <end position="100"/>
    </location>
</feature>
<feature type="compositionally biased region" description="Low complexity" evidence="1">
    <location>
        <begin position="359"/>
        <end position="384"/>
    </location>
</feature>
<evidence type="ECO:0000259" key="2">
    <source>
        <dbReference type="Pfam" id="PF10469"/>
    </source>
</evidence>
<dbReference type="OrthoDB" id="277832at2759"/>
<feature type="region of interest" description="Disordered" evidence="1">
    <location>
        <begin position="507"/>
        <end position="544"/>
    </location>
</feature>
<dbReference type="PANTHER" id="PTHR13360:SF1">
    <property type="entry name" value="ACTIVATING SIGNAL COINTEGRATOR 1 COMPLEX SUBUNIT 1"/>
    <property type="match status" value="1"/>
</dbReference>
<feature type="compositionally biased region" description="Low complexity" evidence="1">
    <location>
        <begin position="507"/>
        <end position="519"/>
    </location>
</feature>
<comment type="caution">
    <text evidence="3">The sequence shown here is derived from an EMBL/GenBank/DDBJ whole genome shotgun (WGS) entry which is preliminary data.</text>
</comment>
<dbReference type="GO" id="GO:0006355">
    <property type="term" value="P:regulation of DNA-templated transcription"/>
    <property type="evidence" value="ECO:0007669"/>
    <property type="project" value="TreeGrafter"/>
</dbReference>
<feature type="compositionally biased region" description="Polar residues" evidence="1">
    <location>
        <begin position="225"/>
        <end position="247"/>
    </location>
</feature>
<evidence type="ECO:0000313" key="3">
    <source>
        <dbReference type="EMBL" id="RDB20417.1"/>
    </source>
</evidence>
<dbReference type="Gene3D" id="3.90.1140.10">
    <property type="entry name" value="Cyclic phosphodiesterase"/>
    <property type="match status" value="1"/>
</dbReference>
<dbReference type="AlphaFoldDB" id="A0A369JIM4"/>
<dbReference type="InterPro" id="IPR009210">
    <property type="entry name" value="ASCC1"/>
</dbReference>
<dbReference type="Proteomes" id="UP000076154">
    <property type="component" value="Unassembled WGS sequence"/>
</dbReference>
<reference evidence="3" key="1">
    <citation type="submission" date="2018-04" db="EMBL/GenBank/DDBJ databases">
        <title>Whole genome sequencing of Hypsizygus marmoreus.</title>
        <authorList>
            <person name="Choi I.-G."/>
            <person name="Min B."/>
            <person name="Kim J.-G."/>
            <person name="Kim S."/>
            <person name="Oh Y.-L."/>
            <person name="Kong W.-S."/>
            <person name="Park H."/>
            <person name="Jeong J."/>
            <person name="Song E.-S."/>
        </authorList>
    </citation>
    <scope>NUCLEOTIDE SEQUENCE [LARGE SCALE GENOMIC DNA]</scope>
    <source>
        <strain evidence="3">51987-8</strain>
    </source>
</reference>
<accession>A0A369JIM4</accession>
<dbReference type="STRING" id="39966.A0A369JIM4"/>
<dbReference type="EMBL" id="LUEZ02000068">
    <property type="protein sequence ID" value="RDB20417.1"/>
    <property type="molecule type" value="Genomic_DNA"/>
</dbReference>
<protein>
    <recommendedName>
        <fullName evidence="2">A-kinase anchor protein 7-like phosphoesterase domain-containing protein</fullName>
    </recommendedName>
</protein>
<evidence type="ECO:0000256" key="1">
    <source>
        <dbReference type="SAM" id="MobiDB-lite"/>
    </source>
</evidence>
<keyword evidence="4" id="KW-1185">Reference proteome</keyword>
<dbReference type="InterPro" id="IPR019510">
    <property type="entry name" value="AKAP7-like_phosphoesterase"/>
</dbReference>